<dbReference type="GO" id="GO:0003723">
    <property type="term" value="F:RNA binding"/>
    <property type="evidence" value="ECO:0007669"/>
    <property type="project" value="TreeGrafter"/>
</dbReference>
<protein>
    <recommendedName>
        <fullName evidence="3">PWI domain-containing protein</fullName>
    </recommendedName>
</protein>
<feature type="region of interest" description="Disordered" evidence="2">
    <location>
        <begin position="129"/>
        <end position="274"/>
    </location>
</feature>
<dbReference type="AlphaFoldDB" id="A0AAF0DSJ9"/>
<evidence type="ECO:0000256" key="2">
    <source>
        <dbReference type="SAM" id="MobiDB-lite"/>
    </source>
</evidence>
<evidence type="ECO:0000259" key="3">
    <source>
        <dbReference type="SMART" id="SM00311"/>
    </source>
</evidence>
<dbReference type="Pfam" id="PF01480">
    <property type="entry name" value="PWI"/>
    <property type="match status" value="1"/>
</dbReference>
<dbReference type="GO" id="GO:0006397">
    <property type="term" value="P:mRNA processing"/>
    <property type="evidence" value="ECO:0007669"/>
    <property type="project" value="UniProtKB-KW"/>
</dbReference>
<keyword evidence="5" id="KW-1185">Reference proteome</keyword>
<dbReference type="SMART" id="SM00311">
    <property type="entry name" value="PWI"/>
    <property type="match status" value="1"/>
</dbReference>
<feature type="compositionally biased region" description="Basic and acidic residues" evidence="2">
    <location>
        <begin position="129"/>
        <end position="201"/>
    </location>
</feature>
<dbReference type="Proteomes" id="UP001216638">
    <property type="component" value="Chromosome 2"/>
</dbReference>
<dbReference type="EMBL" id="CP119952">
    <property type="protein sequence ID" value="WFC94896.1"/>
    <property type="molecule type" value="Genomic_DNA"/>
</dbReference>
<dbReference type="PANTHER" id="PTHR23148">
    <property type="entry name" value="SERINE/ARGININE REGULATED NUCLEAR MATRIX PROTEIN"/>
    <property type="match status" value="1"/>
</dbReference>
<name>A0AAF0DSJ9_9BASI</name>
<gene>
    <name evidence="4" type="ORF">MBRA1_001534</name>
</gene>
<dbReference type="InterPro" id="IPR052225">
    <property type="entry name" value="Ser/Arg_repetitive_matrix"/>
</dbReference>
<keyword evidence="1" id="KW-0507">mRNA processing</keyword>
<dbReference type="InterPro" id="IPR002483">
    <property type="entry name" value="PWI_dom"/>
</dbReference>
<proteinExistence type="predicted"/>
<accession>A0AAF0DSJ9</accession>
<dbReference type="InterPro" id="IPR036483">
    <property type="entry name" value="PWI_dom_sf"/>
</dbReference>
<evidence type="ECO:0000313" key="4">
    <source>
        <dbReference type="EMBL" id="WFC94896.1"/>
    </source>
</evidence>
<evidence type="ECO:0000313" key="5">
    <source>
        <dbReference type="Proteomes" id="UP001216638"/>
    </source>
</evidence>
<sequence>MVDGFRGVAGGDDVRFKNKEDALLKSTKYPSNFDERVDTSKVNLQVMRPWIAEKVETILGFEDEVLVEFVSDQLESEQFPDPRKMQISLTGFLEKRARPFMAELWSLLLSAQDSVAGIPRAFVEQKKREMQQARAETDHVMSEVRRRGTAETAPHDAHAPSTARFDRGRSPIAADRRRDARRPPDSFVDKRGNVTRRERDAGWGPRAQRRPDASDERDRYDAYDRDDARDRYVRDRYERRDRYDERHDMRDDDRRGAQRRSESPDRTPPYPRRD</sequence>
<dbReference type="GO" id="GO:0005681">
    <property type="term" value="C:spliceosomal complex"/>
    <property type="evidence" value="ECO:0007669"/>
    <property type="project" value="TreeGrafter"/>
</dbReference>
<dbReference type="PANTHER" id="PTHR23148:SF0">
    <property type="entry name" value="SERINE_ARGININE REPETITIVE MATRIX PROTEIN 1"/>
    <property type="match status" value="1"/>
</dbReference>
<evidence type="ECO:0000256" key="1">
    <source>
        <dbReference type="ARBA" id="ARBA00022664"/>
    </source>
</evidence>
<feature type="compositionally biased region" description="Basic and acidic residues" evidence="2">
    <location>
        <begin position="209"/>
        <end position="274"/>
    </location>
</feature>
<dbReference type="GO" id="GO:0048024">
    <property type="term" value="P:regulation of mRNA splicing, via spliceosome"/>
    <property type="evidence" value="ECO:0007669"/>
    <property type="project" value="TreeGrafter"/>
</dbReference>
<feature type="domain" description="PWI" evidence="3">
    <location>
        <begin position="39"/>
        <end position="114"/>
    </location>
</feature>
<dbReference type="SUPFAM" id="SSF101233">
    <property type="entry name" value="PWI domain"/>
    <property type="match status" value="1"/>
</dbReference>
<reference evidence="4" key="1">
    <citation type="submission" date="2023-03" db="EMBL/GenBank/DDBJ databases">
        <title>Mating type loci evolution in Malassezia.</title>
        <authorList>
            <person name="Coelho M.A."/>
        </authorList>
    </citation>
    <scope>NUCLEOTIDE SEQUENCE</scope>
    <source>
        <strain evidence="4">CBS 14135</strain>
    </source>
</reference>
<dbReference type="Gene3D" id="1.20.1390.10">
    <property type="entry name" value="PWI domain"/>
    <property type="match status" value="1"/>
</dbReference>
<organism evidence="4 5">
    <name type="scientific">Malassezia brasiliensis</name>
    <dbReference type="NCBI Taxonomy" id="1821822"/>
    <lineage>
        <taxon>Eukaryota</taxon>
        <taxon>Fungi</taxon>
        <taxon>Dikarya</taxon>
        <taxon>Basidiomycota</taxon>
        <taxon>Ustilaginomycotina</taxon>
        <taxon>Malasseziomycetes</taxon>
        <taxon>Malasseziales</taxon>
        <taxon>Malasseziaceae</taxon>
        <taxon>Malassezia</taxon>
    </lineage>
</organism>